<evidence type="ECO:0000313" key="3">
    <source>
        <dbReference type="Proteomes" id="UP000266861"/>
    </source>
</evidence>
<protein>
    <submittedName>
        <fullName evidence="2">Uncharacterized protein</fullName>
    </submittedName>
</protein>
<sequence length="452" mass="52557">MRRNVKRIATLKNITRYEEMKNMAQINIQWSSKYTSFQVVELTRGTSVVKSIAPLKKIYGKSIKVSLFMFGQQQCDCSSLPITFKIYLSLPNNEIFVPWTLKRSSTLLLPTFSCSMAPLSIHHGEPFSFSVILSTQVKLKSKETVKSLISALDSYHFVTEIEVKDLNRGERFKSGMLDYMLNLQIFQEQLKFLTHLKKKFQNNEGFTFIIITFINVFEQSCKMEKRNSIPRRKRSHDFIISSSELGCCPIGEYYGSDGIIFKRKGGNKKVSSRPSGPPMSKSNSRSSYQTLAFNNYEFNQKLKMIKVPIIDEISMVSENLLTYISQIFQVLEIPIWKPFFYIFTRTSYFKVQDDENIQRWTKQKINIPQRKTYCIIYSQWCKANQRQYPIINVYTLTVHKVQRITLPNVSLNLDTLMFKKGQAYTALIKEYERLEAIASNPLPLLKSLQNNS</sequence>
<proteinExistence type="predicted"/>
<reference evidence="2 3" key="1">
    <citation type="submission" date="2018-08" db="EMBL/GenBank/DDBJ databases">
        <title>Genome and evolution of the arbuscular mycorrhizal fungus Diversispora epigaea (formerly Glomus versiforme) and its bacterial endosymbionts.</title>
        <authorList>
            <person name="Sun X."/>
            <person name="Fei Z."/>
            <person name="Harrison M."/>
        </authorList>
    </citation>
    <scope>NUCLEOTIDE SEQUENCE [LARGE SCALE GENOMIC DNA]</scope>
    <source>
        <strain evidence="2 3">IT104</strain>
    </source>
</reference>
<dbReference type="EMBL" id="PQFF01000174">
    <property type="protein sequence ID" value="RHZ77177.1"/>
    <property type="molecule type" value="Genomic_DNA"/>
</dbReference>
<name>A0A397IQC5_9GLOM</name>
<evidence type="ECO:0000256" key="1">
    <source>
        <dbReference type="SAM" id="MobiDB-lite"/>
    </source>
</evidence>
<feature type="region of interest" description="Disordered" evidence="1">
    <location>
        <begin position="265"/>
        <end position="286"/>
    </location>
</feature>
<keyword evidence="3" id="KW-1185">Reference proteome</keyword>
<accession>A0A397IQC5</accession>
<organism evidence="2 3">
    <name type="scientific">Diversispora epigaea</name>
    <dbReference type="NCBI Taxonomy" id="1348612"/>
    <lineage>
        <taxon>Eukaryota</taxon>
        <taxon>Fungi</taxon>
        <taxon>Fungi incertae sedis</taxon>
        <taxon>Mucoromycota</taxon>
        <taxon>Glomeromycotina</taxon>
        <taxon>Glomeromycetes</taxon>
        <taxon>Diversisporales</taxon>
        <taxon>Diversisporaceae</taxon>
        <taxon>Diversispora</taxon>
    </lineage>
</organism>
<dbReference type="AlphaFoldDB" id="A0A397IQC5"/>
<dbReference type="STRING" id="1348612.A0A397IQC5"/>
<comment type="caution">
    <text evidence="2">The sequence shown here is derived from an EMBL/GenBank/DDBJ whole genome shotgun (WGS) entry which is preliminary data.</text>
</comment>
<dbReference type="Proteomes" id="UP000266861">
    <property type="component" value="Unassembled WGS sequence"/>
</dbReference>
<gene>
    <name evidence="2" type="ORF">Glove_184g28</name>
</gene>
<evidence type="ECO:0000313" key="2">
    <source>
        <dbReference type="EMBL" id="RHZ77177.1"/>
    </source>
</evidence>